<accession>A0A085WWF3</accession>
<organism evidence="1 2">
    <name type="scientific">Hyalangium minutum</name>
    <dbReference type="NCBI Taxonomy" id="394096"/>
    <lineage>
        <taxon>Bacteria</taxon>
        <taxon>Pseudomonadati</taxon>
        <taxon>Myxococcota</taxon>
        <taxon>Myxococcia</taxon>
        <taxon>Myxococcales</taxon>
        <taxon>Cystobacterineae</taxon>
        <taxon>Archangiaceae</taxon>
        <taxon>Hyalangium</taxon>
    </lineage>
</organism>
<proteinExistence type="predicted"/>
<dbReference type="RefSeq" id="WP_157231724.1">
    <property type="nucleotide sequence ID" value="NZ_JMCB01000001.1"/>
</dbReference>
<dbReference type="EMBL" id="JMCB01000001">
    <property type="protein sequence ID" value="KFE72016.1"/>
    <property type="molecule type" value="Genomic_DNA"/>
</dbReference>
<keyword evidence="2" id="KW-1185">Reference proteome</keyword>
<dbReference type="STRING" id="394096.DB31_0277"/>
<gene>
    <name evidence="1" type="ORF">DB31_0277</name>
</gene>
<protein>
    <submittedName>
        <fullName evidence="1">Uncharacterized protein</fullName>
    </submittedName>
</protein>
<evidence type="ECO:0000313" key="1">
    <source>
        <dbReference type="EMBL" id="KFE72016.1"/>
    </source>
</evidence>
<evidence type="ECO:0000313" key="2">
    <source>
        <dbReference type="Proteomes" id="UP000028725"/>
    </source>
</evidence>
<name>A0A085WWF3_9BACT</name>
<sequence length="274" mass="31277">MGTDDFDGWIQSQIASLTQERDALCAKRDEARAHATPRSLTEERELVGLLGEFFRRHRCVSGTLEHIRRRRNTETVVYGIRENGDPDTFFSFKGEPFWVRIEEFLETQEGECRLELRVDLAKGMSSASFLDGESYRNWDEAAELSSGVDQLERRIKGFRGLNVSKEPFGKPLARKVAQALSRGDLCFSHRDYCGTGLFLSQSGHYLYATVEDGGPANVLREFPSIEPFVEWLAQQSDASLSRFGETDFVFLNQTLRRQRLEEFIAGQHGYRTLS</sequence>
<dbReference type="Proteomes" id="UP000028725">
    <property type="component" value="Unassembled WGS sequence"/>
</dbReference>
<comment type="caution">
    <text evidence="1">The sequence shown here is derived from an EMBL/GenBank/DDBJ whole genome shotgun (WGS) entry which is preliminary data.</text>
</comment>
<reference evidence="1 2" key="1">
    <citation type="submission" date="2014-04" db="EMBL/GenBank/DDBJ databases">
        <title>Genome assembly of Hyalangium minutum DSM 14724.</title>
        <authorList>
            <person name="Sharma G."/>
            <person name="Subramanian S."/>
        </authorList>
    </citation>
    <scope>NUCLEOTIDE SEQUENCE [LARGE SCALE GENOMIC DNA]</scope>
    <source>
        <strain evidence="1 2">DSM 14724</strain>
    </source>
</reference>
<dbReference type="AlphaFoldDB" id="A0A085WWF3"/>
<dbReference type="OrthoDB" id="5504591at2"/>